<name>A0AAV6LC68_9ERIC</name>
<evidence type="ECO:0000313" key="1">
    <source>
        <dbReference type="EMBL" id="KAG5562673.1"/>
    </source>
</evidence>
<accession>A0AAV6LC68</accession>
<proteinExistence type="predicted"/>
<gene>
    <name evidence="1" type="ORF">RHGRI_005406</name>
</gene>
<sequence>MVYNGVRKCYEIDRKGYAKNRCSSPISLLRPFSESEVNDSVPGSNFNLLIKKMKNEGIEWDSSFNIRGISMYLQEPIWLFWLRDVLSSFFPTLKKAGIHSDVYVSQFPYARNINVFKAFLERWSPDTNTFHSTYREVGFSLWDLHRISGLPIIGGLYEEYTPTDDVLYSNQTRP</sequence>
<evidence type="ECO:0008006" key="3">
    <source>
        <dbReference type="Google" id="ProtNLM"/>
    </source>
</evidence>
<evidence type="ECO:0000313" key="2">
    <source>
        <dbReference type="Proteomes" id="UP000823749"/>
    </source>
</evidence>
<dbReference type="AlphaFoldDB" id="A0AAV6LC68"/>
<organism evidence="1 2">
    <name type="scientific">Rhododendron griersonianum</name>
    <dbReference type="NCBI Taxonomy" id="479676"/>
    <lineage>
        <taxon>Eukaryota</taxon>
        <taxon>Viridiplantae</taxon>
        <taxon>Streptophyta</taxon>
        <taxon>Embryophyta</taxon>
        <taxon>Tracheophyta</taxon>
        <taxon>Spermatophyta</taxon>
        <taxon>Magnoliopsida</taxon>
        <taxon>eudicotyledons</taxon>
        <taxon>Gunneridae</taxon>
        <taxon>Pentapetalae</taxon>
        <taxon>asterids</taxon>
        <taxon>Ericales</taxon>
        <taxon>Ericaceae</taxon>
        <taxon>Ericoideae</taxon>
        <taxon>Rhodoreae</taxon>
        <taxon>Rhododendron</taxon>
    </lineage>
</organism>
<keyword evidence="2" id="KW-1185">Reference proteome</keyword>
<reference evidence="1" key="1">
    <citation type="submission" date="2020-08" db="EMBL/GenBank/DDBJ databases">
        <title>Plant Genome Project.</title>
        <authorList>
            <person name="Zhang R.-G."/>
        </authorList>
    </citation>
    <scope>NUCLEOTIDE SEQUENCE</scope>
    <source>
        <strain evidence="1">WSP0</strain>
        <tissue evidence="1">Leaf</tissue>
    </source>
</reference>
<dbReference type="EMBL" id="JACTNZ010000002">
    <property type="protein sequence ID" value="KAG5562673.1"/>
    <property type="molecule type" value="Genomic_DNA"/>
</dbReference>
<dbReference type="Proteomes" id="UP000823749">
    <property type="component" value="Chromosome 2"/>
</dbReference>
<protein>
    <recommendedName>
        <fullName evidence="3">Aminotransferase-like plant mobile domain-containing protein</fullName>
    </recommendedName>
</protein>
<comment type="caution">
    <text evidence="1">The sequence shown here is derived from an EMBL/GenBank/DDBJ whole genome shotgun (WGS) entry which is preliminary data.</text>
</comment>